<name>A0AAD9SE28_PHOAM</name>
<dbReference type="Proteomes" id="UP001265746">
    <property type="component" value="Unassembled WGS sequence"/>
</dbReference>
<organism evidence="2 3">
    <name type="scientific">Phomopsis amygdali</name>
    <name type="common">Fusicoccum amygdali</name>
    <dbReference type="NCBI Taxonomy" id="1214568"/>
    <lineage>
        <taxon>Eukaryota</taxon>
        <taxon>Fungi</taxon>
        <taxon>Dikarya</taxon>
        <taxon>Ascomycota</taxon>
        <taxon>Pezizomycotina</taxon>
        <taxon>Sordariomycetes</taxon>
        <taxon>Sordariomycetidae</taxon>
        <taxon>Diaporthales</taxon>
        <taxon>Diaporthaceae</taxon>
        <taxon>Diaporthe</taxon>
    </lineage>
</organism>
<gene>
    <name evidence="2" type="ORF">N8I77_008561</name>
</gene>
<comment type="caution">
    <text evidence="2">The sequence shown here is derived from an EMBL/GenBank/DDBJ whole genome shotgun (WGS) entry which is preliminary data.</text>
</comment>
<dbReference type="AlphaFoldDB" id="A0AAD9SE28"/>
<dbReference type="EMBL" id="JAUJFL010000004">
    <property type="protein sequence ID" value="KAK2605746.1"/>
    <property type="molecule type" value="Genomic_DNA"/>
</dbReference>
<sequence length="316" mass="34513">MAPDVNSKRCRSKQPPTTLNSSWVDDLLSSNSTVGLSQENGDGPGIENTKTTEKMGSYFRDAFYTHSDEPRQQGDDKTDSDGESERESESNRLDGDAILPELIKLTIAQQRMILSLRDANKEADVQLRINNARLDLVEEELSLMRSSLAEQARPSLFSGVRMDSSFGGTGRDIAGDYVPAFDLSDIAATLAAGPGPVDDCFRPRHLSRDSSPSSRSSKQRSPRPEREEHVKRTRISYDGVGGQGPKIPPSTYVFSSATHAHEWSIAVTDDASLSEVAELDFPRESSTDTILEPGVLPQPSLLSKLCGKMARLLLGT</sequence>
<feature type="compositionally biased region" description="Basic and acidic residues" evidence="1">
    <location>
        <begin position="199"/>
        <end position="208"/>
    </location>
</feature>
<protein>
    <submittedName>
        <fullName evidence="2">Uncharacterized protein</fullName>
    </submittedName>
</protein>
<evidence type="ECO:0000256" key="1">
    <source>
        <dbReference type="SAM" id="MobiDB-lite"/>
    </source>
</evidence>
<evidence type="ECO:0000313" key="2">
    <source>
        <dbReference type="EMBL" id="KAK2605746.1"/>
    </source>
</evidence>
<feature type="compositionally biased region" description="Polar residues" evidence="1">
    <location>
        <begin position="14"/>
        <end position="40"/>
    </location>
</feature>
<reference evidence="2" key="1">
    <citation type="submission" date="2023-06" db="EMBL/GenBank/DDBJ databases">
        <authorList>
            <person name="Noh H."/>
        </authorList>
    </citation>
    <scope>NUCLEOTIDE SEQUENCE</scope>
    <source>
        <strain evidence="2">DUCC20226</strain>
    </source>
</reference>
<proteinExistence type="predicted"/>
<feature type="region of interest" description="Disordered" evidence="1">
    <location>
        <begin position="1"/>
        <end position="95"/>
    </location>
</feature>
<keyword evidence="3" id="KW-1185">Reference proteome</keyword>
<feature type="region of interest" description="Disordered" evidence="1">
    <location>
        <begin position="197"/>
        <end position="243"/>
    </location>
</feature>
<accession>A0AAD9SE28</accession>
<feature type="compositionally biased region" description="Basic and acidic residues" evidence="1">
    <location>
        <begin position="66"/>
        <end position="95"/>
    </location>
</feature>
<evidence type="ECO:0000313" key="3">
    <source>
        <dbReference type="Proteomes" id="UP001265746"/>
    </source>
</evidence>